<dbReference type="InterPro" id="IPR013107">
    <property type="entry name" value="Acyl-CoA_DH_C"/>
</dbReference>
<accession>A0A561UQS6</accession>
<gene>
    <name evidence="3" type="ORF">FHX80_1191</name>
    <name evidence="4" type="ORF">OIE64_32445</name>
</gene>
<dbReference type="RefSeq" id="WP_244318105.1">
    <property type="nucleotide sequence ID" value="NZ_CP109114.1"/>
</dbReference>
<keyword evidence="6" id="KW-1185">Reference proteome</keyword>
<dbReference type="Proteomes" id="UP000318186">
    <property type="component" value="Unassembled WGS sequence"/>
</dbReference>
<evidence type="ECO:0000256" key="1">
    <source>
        <dbReference type="ARBA" id="ARBA00023002"/>
    </source>
</evidence>
<sequence length="89" mass="9325">MCPRLLRQYAGPGPESGSVRRAVPVSGTGPAPGLLFKTAGGNALRRGNPVERAWRDAHAGSVHVANDVERALAMYGRGAFGLTVEDNLV</sequence>
<keyword evidence="1" id="KW-0560">Oxidoreductase</keyword>
<reference evidence="3 5" key="1">
    <citation type="submission" date="2019-06" db="EMBL/GenBank/DDBJ databases">
        <title>Sequencing the genomes of 1000 actinobacteria strains.</title>
        <authorList>
            <person name="Klenk H.-P."/>
        </authorList>
    </citation>
    <scope>NUCLEOTIDE SEQUENCE [LARGE SCALE GENOMIC DNA]</scope>
    <source>
        <strain evidence="3 5">DSM 42059</strain>
    </source>
</reference>
<dbReference type="AlphaFoldDB" id="A0A561UQS6"/>
<dbReference type="GO" id="GO:0016491">
    <property type="term" value="F:oxidoreductase activity"/>
    <property type="evidence" value="ECO:0007669"/>
    <property type="project" value="UniProtKB-KW"/>
</dbReference>
<proteinExistence type="predicted"/>
<dbReference type="Gene3D" id="1.20.140.10">
    <property type="entry name" value="Butyryl-CoA Dehydrogenase, subunit A, domain 3"/>
    <property type="match status" value="1"/>
</dbReference>
<dbReference type="EMBL" id="VIWW01000001">
    <property type="protein sequence ID" value="TWG01705.1"/>
    <property type="molecule type" value="Genomic_DNA"/>
</dbReference>
<dbReference type="Pfam" id="PF08028">
    <property type="entry name" value="Acyl-CoA_dh_2"/>
    <property type="match status" value="1"/>
</dbReference>
<protein>
    <submittedName>
        <fullName evidence="3">Acyl-CoA dehydrogenase-like protein</fullName>
    </submittedName>
</protein>
<evidence type="ECO:0000313" key="3">
    <source>
        <dbReference type="EMBL" id="TWG01705.1"/>
    </source>
</evidence>
<feature type="domain" description="Acyl-CoA dehydrogenase C-terminal" evidence="2">
    <location>
        <begin position="35"/>
        <end position="67"/>
    </location>
</feature>
<name>A0A561UQS6_9ACTN</name>
<evidence type="ECO:0000259" key="2">
    <source>
        <dbReference type="Pfam" id="PF08028"/>
    </source>
</evidence>
<organism evidence="3 5">
    <name type="scientific">Streptomyces brevispora</name>
    <dbReference type="NCBI Taxonomy" id="887462"/>
    <lineage>
        <taxon>Bacteria</taxon>
        <taxon>Bacillati</taxon>
        <taxon>Actinomycetota</taxon>
        <taxon>Actinomycetes</taxon>
        <taxon>Kitasatosporales</taxon>
        <taxon>Streptomycetaceae</taxon>
        <taxon>Streptomyces</taxon>
    </lineage>
</organism>
<dbReference type="Proteomes" id="UP001330827">
    <property type="component" value="Chromosome"/>
</dbReference>
<evidence type="ECO:0000313" key="6">
    <source>
        <dbReference type="Proteomes" id="UP001330827"/>
    </source>
</evidence>
<evidence type="ECO:0000313" key="5">
    <source>
        <dbReference type="Proteomes" id="UP000318186"/>
    </source>
</evidence>
<dbReference type="EMBL" id="CP109114">
    <property type="protein sequence ID" value="WSC17075.1"/>
    <property type="molecule type" value="Genomic_DNA"/>
</dbReference>
<evidence type="ECO:0000313" key="4">
    <source>
        <dbReference type="EMBL" id="WSC17075.1"/>
    </source>
</evidence>
<reference evidence="4 6" key="2">
    <citation type="submission" date="2022-10" db="EMBL/GenBank/DDBJ databases">
        <title>The complete genomes of actinobacterial strains from the NBC collection.</title>
        <authorList>
            <person name="Joergensen T.S."/>
            <person name="Alvarez Arevalo M."/>
            <person name="Sterndorff E.B."/>
            <person name="Faurdal D."/>
            <person name="Vuksanovic O."/>
            <person name="Mourched A.-S."/>
            <person name="Charusanti P."/>
            <person name="Shaw S."/>
            <person name="Blin K."/>
            <person name="Weber T."/>
        </authorList>
    </citation>
    <scope>NUCLEOTIDE SEQUENCE [LARGE SCALE GENOMIC DNA]</scope>
    <source>
        <strain evidence="4 6">NBC 01769</strain>
    </source>
</reference>